<evidence type="ECO:0000259" key="7">
    <source>
        <dbReference type="PROSITE" id="PS51352"/>
    </source>
</evidence>
<dbReference type="EMBL" id="BANT01000014">
    <property type="protein sequence ID" value="GAC56847.1"/>
    <property type="molecule type" value="Genomic_DNA"/>
</dbReference>
<keyword evidence="6" id="KW-0732">Signal</keyword>
<feature type="signal peptide" evidence="6">
    <location>
        <begin position="1"/>
        <end position="29"/>
    </location>
</feature>
<protein>
    <submittedName>
        <fullName evidence="8">Cytochrome c biogenesis protein ResA</fullName>
    </submittedName>
</protein>
<keyword evidence="5" id="KW-0676">Redox-active center</keyword>
<gene>
    <name evidence="8" type="primary">resA</name>
    <name evidence="8" type="ORF">GOHSU_14_00140</name>
</gene>
<dbReference type="SUPFAM" id="SSF52833">
    <property type="entry name" value="Thioredoxin-like"/>
    <property type="match status" value="1"/>
</dbReference>
<dbReference type="RefSeq" id="WP_005937870.1">
    <property type="nucleotide sequence ID" value="NZ_ATVK01000046.1"/>
</dbReference>
<organism evidence="8 9">
    <name type="scientific">Gordonia hirsuta DSM 44140 = NBRC 16056</name>
    <dbReference type="NCBI Taxonomy" id="1121927"/>
    <lineage>
        <taxon>Bacteria</taxon>
        <taxon>Bacillati</taxon>
        <taxon>Actinomycetota</taxon>
        <taxon>Actinomycetes</taxon>
        <taxon>Mycobacteriales</taxon>
        <taxon>Gordoniaceae</taxon>
        <taxon>Gordonia</taxon>
    </lineage>
</organism>
<evidence type="ECO:0000256" key="2">
    <source>
        <dbReference type="ARBA" id="ARBA00022748"/>
    </source>
</evidence>
<dbReference type="STRING" id="1121927.GOHSU_14_00140"/>
<evidence type="ECO:0000256" key="5">
    <source>
        <dbReference type="ARBA" id="ARBA00023284"/>
    </source>
</evidence>
<keyword evidence="3" id="KW-0812">Transmembrane</keyword>
<dbReference type="PROSITE" id="PS51352">
    <property type="entry name" value="THIOREDOXIN_2"/>
    <property type="match status" value="1"/>
</dbReference>
<dbReference type="PROSITE" id="PS51257">
    <property type="entry name" value="PROKAR_LIPOPROTEIN"/>
    <property type="match status" value="1"/>
</dbReference>
<comment type="caution">
    <text evidence="8">The sequence shown here is derived from an EMBL/GenBank/DDBJ whole genome shotgun (WGS) entry which is preliminary data.</text>
</comment>
<dbReference type="eggNOG" id="COG0526">
    <property type="taxonomic scope" value="Bacteria"/>
</dbReference>
<keyword evidence="4" id="KW-1015">Disulfide bond</keyword>
<dbReference type="Pfam" id="PF08534">
    <property type="entry name" value="Redoxin"/>
    <property type="match status" value="1"/>
</dbReference>
<dbReference type="PANTHER" id="PTHR42852">
    <property type="entry name" value="THIOL:DISULFIDE INTERCHANGE PROTEIN DSBE"/>
    <property type="match status" value="1"/>
</dbReference>
<evidence type="ECO:0000313" key="9">
    <source>
        <dbReference type="Proteomes" id="UP000053405"/>
    </source>
</evidence>
<evidence type="ECO:0000256" key="6">
    <source>
        <dbReference type="SAM" id="SignalP"/>
    </source>
</evidence>
<dbReference type="InterPro" id="IPR013740">
    <property type="entry name" value="Redoxin"/>
</dbReference>
<dbReference type="Proteomes" id="UP000053405">
    <property type="component" value="Unassembled WGS sequence"/>
</dbReference>
<evidence type="ECO:0000313" key="8">
    <source>
        <dbReference type="EMBL" id="GAC56847.1"/>
    </source>
</evidence>
<dbReference type="GO" id="GO:0016491">
    <property type="term" value="F:oxidoreductase activity"/>
    <property type="evidence" value="ECO:0007669"/>
    <property type="project" value="InterPro"/>
</dbReference>
<dbReference type="GO" id="GO:0017004">
    <property type="term" value="P:cytochrome complex assembly"/>
    <property type="evidence" value="ECO:0007669"/>
    <property type="project" value="UniProtKB-KW"/>
</dbReference>
<dbReference type="PROSITE" id="PS00194">
    <property type="entry name" value="THIOREDOXIN_1"/>
    <property type="match status" value="1"/>
</dbReference>
<name>L7L9W9_9ACTN</name>
<dbReference type="GO" id="GO:0030313">
    <property type="term" value="C:cell envelope"/>
    <property type="evidence" value="ECO:0007669"/>
    <property type="project" value="UniProtKB-SubCell"/>
</dbReference>
<feature type="chain" id="PRO_5039420118" evidence="6">
    <location>
        <begin position="30"/>
        <end position="201"/>
    </location>
</feature>
<sequence>MRSRFPRPAALTGALALIGVLLLTGCATGDDAVVRGQGNVIVAPGGQTVIHYPVDERKPIGPVSGERLDGDGTVDLNSYKGQVVVVNVWASWCPPCRKEATELEAVYQQTKDRGVAFVGINFRDNRSAASDFATDRGLTYPSIYDYGGRNLKALGVPVGAVPTTVILDRQLRPAVVYLKAIGEKELREQVLQVVAEGDSPQ</sequence>
<dbReference type="PANTHER" id="PTHR42852:SF6">
    <property type="entry name" value="THIOL:DISULFIDE INTERCHANGE PROTEIN DSBE"/>
    <property type="match status" value="1"/>
</dbReference>
<dbReference type="InterPro" id="IPR050553">
    <property type="entry name" value="Thioredoxin_ResA/DsbE_sf"/>
</dbReference>
<dbReference type="CDD" id="cd02966">
    <property type="entry name" value="TlpA_like_family"/>
    <property type="match status" value="1"/>
</dbReference>
<dbReference type="Gene3D" id="3.40.30.10">
    <property type="entry name" value="Glutaredoxin"/>
    <property type="match status" value="1"/>
</dbReference>
<dbReference type="AlphaFoldDB" id="L7L9W9"/>
<keyword evidence="9" id="KW-1185">Reference proteome</keyword>
<proteinExistence type="predicted"/>
<dbReference type="InterPro" id="IPR013766">
    <property type="entry name" value="Thioredoxin_domain"/>
</dbReference>
<evidence type="ECO:0000256" key="4">
    <source>
        <dbReference type="ARBA" id="ARBA00023157"/>
    </source>
</evidence>
<dbReference type="InterPro" id="IPR036249">
    <property type="entry name" value="Thioredoxin-like_sf"/>
</dbReference>
<reference evidence="8 9" key="1">
    <citation type="submission" date="2012-12" db="EMBL/GenBank/DDBJ databases">
        <title>Whole genome shotgun sequence of Gordonia hirsuta NBRC 16056.</title>
        <authorList>
            <person name="Isaki-Nakamura S."/>
            <person name="Hosoyama A."/>
            <person name="Tsuchikane K."/>
            <person name="Katsumata H."/>
            <person name="Baba S."/>
            <person name="Yamazaki S."/>
            <person name="Fujita N."/>
        </authorList>
    </citation>
    <scope>NUCLEOTIDE SEQUENCE [LARGE SCALE GENOMIC DNA]</scope>
    <source>
        <strain evidence="8 9">NBRC 16056</strain>
    </source>
</reference>
<feature type="domain" description="Thioredoxin" evidence="7">
    <location>
        <begin position="54"/>
        <end position="195"/>
    </location>
</feature>
<evidence type="ECO:0000256" key="3">
    <source>
        <dbReference type="ARBA" id="ARBA00022968"/>
    </source>
</evidence>
<evidence type="ECO:0000256" key="1">
    <source>
        <dbReference type="ARBA" id="ARBA00004196"/>
    </source>
</evidence>
<comment type="subcellular location">
    <subcellularLocation>
        <location evidence="1">Cell envelope</location>
    </subcellularLocation>
</comment>
<keyword evidence="2" id="KW-0201">Cytochrome c-type biogenesis</keyword>
<accession>L7L9W9</accession>
<keyword evidence="3" id="KW-0735">Signal-anchor</keyword>
<dbReference type="InterPro" id="IPR017937">
    <property type="entry name" value="Thioredoxin_CS"/>
</dbReference>